<dbReference type="GO" id="GO:0006284">
    <property type="term" value="P:base-excision repair"/>
    <property type="evidence" value="ECO:0007669"/>
    <property type="project" value="UniProtKB-UniRule"/>
</dbReference>
<dbReference type="SUPFAM" id="SSF55811">
    <property type="entry name" value="Nudix"/>
    <property type="match status" value="1"/>
</dbReference>
<dbReference type="GO" id="GO:0006298">
    <property type="term" value="P:mismatch repair"/>
    <property type="evidence" value="ECO:0007669"/>
    <property type="project" value="TreeGrafter"/>
</dbReference>
<evidence type="ECO:0000256" key="9">
    <source>
        <dbReference type="ARBA" id="ARBA00022801"/>
    </source>
</evidence>
<dbReference type="CDD" id="cd03431">
    <property type="entry name" value="NUDIX_DNA_Glycosylase_C-MutY"/>
    <property type="match status" value="1"/>
</dbReference>
<dbReference type="Proteomes" id="UP000515928">
    <property type="component" value="Chromosome"/>
</dbReference>
<accession>A0A7G9S1S2</accession>
<dbReference type="PANTHER" id="PTHR42944:SF1">
    <property type="entry name" value="ADENINE DNA GLYCOSYLASE"/>
    <property type="match status" value="1"/>
</dbReference>
<evidence type="ECO:0000256" key="6">
    <source>
        <dbReference type="ARBA" id="ARBA00022485"/>
    </source>
</evidence>
<dbReference type="FunFam" id="1.10.340.30:FF:000002">
    <property type="entry name" value="Adenine DNA glycosylase"/>
    <property type="match status" value="1"/>
</dbReference>
<dbReference type="SMART" id="SM00478">
    <property type="entry name" value="ENDO3c"/>
    <property type="match status" value="1"/>
</dbReference>
<sequence length="328" mass="37871">MTFTDRLLNWYHENKRELPFRSQKDPYKIWVSEIMAQQTQIATMIPYYNRWIEKYPDVQTLAQADIDEVLKMWEGLGYYRRARNLHKGAQYVVENFDGVIPRDKKLLMDIPGIGDYTSSAIASIAFSLPEVAIDGNVKRVMARYLNYTESVNTRACHKYFEEFLKEELLKNGADPSDFTQALMELGALVCTPSNTQCIGCPFKEMCACYRGECVGTIPYIPKAKPVPSYDKTVYIVTDKTRILISNDHSDGLMEGLFRLPQVEGHLDDKPNAKLVHKFSHLHWNIHAYIVDSLPETSDDWFWVPLQDLIDTHPMITAHKKILKKLDIL</sequence>
<dbReference type="SUPFAM" id="SSF48150">
    <property type="entry name" value="DNA-glycosylase"/>
    <property type="match status" value="1"/>
</dbReference>
<evidence type="ECO:0000256" key="4">
    <source>
        <dbReference type="ARBA" id="ARBA00012045"/>
    </source>
</evidence>
<dbReference type="InterPro" id="IPR023170">
    <property type="entry name" value="HhH_base_excis_C"/>
</dbReference>
<evidence type="ECO:0000256" key="3">
    <source>
        <dbReference type="ARBA" id="ARBA00008343"/>
    </source>
</evidence>
<evidence type="ECO:0000256" key="14">
    <source>
        <dbReference type="RuleBase" id="RU365096"/>
    </source>
</evidence>
<keyword evidence="12" id="KW-0234">DNA repair</keyword>
<dbReference type="CDD" id="cd00056">
    <property type="entry name" value="ENDO3c"/>
    <property type="match status" value="1"/>
</dbReference>
<dbReference type="GO" id="GO:0034039">
    <property type="term" value="F:8-oxo-7,8-dihydroguanine DNA N-glycosylase activity"/>
    <property type="evidence" value="ECO:0007669"/>
    <property type="project" value="TreeGrafter"/>
</dbReference>
<dbReference type="NCBIfam" id="TIGR01084">
    <property type="entry name" value="mutY"/>
    <property type="match status" value="1"/>
</dbReference>
<comment type="similarity">
    <text evidence="3 14">Belongs to the Nth/MutY family.</text>
</comment>
<dbReference type="Gene3D" id="1.10.1670.10">
    <property type="entry name" value="Helix-hairpin-Helix base-excision DNA repair enzymes (C-terminal)"/>
    <property type="match status" value="1"/>
</dbReference>
<organism evidence="16 17">
    <name type="scientific">Erysipelothrix inopinata</name>
    <dbReference type="NCBI Taxonomy" id="225084"/>
    <lineage>
        <taxon>Bacteria</taxon>
        <taxon>Bacillati</taxon>
        <taxon>Bacillota</taxon>
        <taxon>Erysipelotrichia</taxon>
        <taxon>Erysipelotrichales</taxon>
        <taxon>Erysipelotrichaceae</taxon>
        <taxon>Erysipelothrix</taxon>
    </lineage>
</organism>
<comment type="function">
    <text evidence="2">Adenine glycosylase active on G-A mispairs. MutY also corrects error-prone DNA synthesis past GO lesions which are due to the oxidatively damaged form of guanine: 7,8-dihydro-8-oxoguanine (8-oxo-dGTP).</text>
</comment>
<reference evidence="16 17" key="1">
    <citation type="submission" date="2020-08" db="EMBL/GenBank/DDBJ databases">
        <title>Genome sequence of Erysipelothrix inopinata DSM 15511T.</title>
        <authorList>
            <person name="Hyun D.-W."/>
            <person name="Bae J.-W."/>
        </authorList>
    </citation>
    <scope>NUCLEOTIDE SEQUENCE [LARGE SCALE GENOMIC DNA]</scope>
    <source>
        <strain evidence="16 17">DSM 15511</strain>
    </source>
</reference>
<dbReference type="InterPro" id="IPR044298">
    <property type="entry name" value="MIG/MutY"/>
</dbReference>
<evidence type="ECO:0000256" key="2">
    <source>
        <dbReference type="ARBA" id="ARBA00002933"/>
    </source>
</evidence>
<protein>
    <recommendedName>
        <fullName evidence="5 14">Adenine DNA glycosylase</fullName>
        <ecNumber evidence="4 14">3.2.2.31</ecNumber>
    </recommendedName>
</protein>
<dbReference type="GO" id="GO:0032357">
    <property type="term" value="F:oxidized purine DNA binding"/>
    <property type="evidence" value="ECO:0007669"/>
    <property type="project" value="TreeGrafter"/>
</dbReference>
<dbReference type="KEGG" id="eio:H9L01_02270"/>
<dbReference type="InterPro" id="IPR029119">
    <property type="entry name" value="MutY_C"/>
</dbReference>
<evidence type="ECO:0000256" key="12">
    <source>
        <dbReference type="ARBA" id="ARBA00023204"/>
    </source>
</evidence>
<dbReference type="Pfam" id="PF14815">
    <property type="entry name" value="NUDIX_4"/>
    <property type="match status" value="1"/>
</dbReference>
<dbReference type="Pfam" id="PF00730">
    <property type="entry name" value="HhH-GPD"/>
    <property type="match status" value="1"/>
</dbReference>
<keyword evidence="9" id="KW-0378">Hydrolase</keyword>
<dbReference type="Gene3D" id="3.90.79.10">
    <property type="entry name" value="Nucleoside Triphosphate Pyrophosphohydrolase"/>
    <property type="match status" value="1"/>
</dbReference>
<gene>
    <name evidence="16" type="primary">mutY</name>
    <name evidence="16" type="ORF">H9L01_02270</name>
</gene>
<keyword evidence="8 14" id="KW-0227">DNA damage</keyword>
<proteinExistence type="inferred from homology"/>
<keyword evidence="11" id="KW-0411">Iron-sulfur</keyword>
<evidence type="ECO:0000256" key="5">
    <source>
        <dbReference type="ARBA" id="ARBA00022023"/>
    </source>
</evidence>
<name>A0A7G9S1S2_9FIRM</name>
<evidence type="ECO:0000256" key="11">
    <source>
        <dbReference type="ARBA" id="ARBA00023014"/>
    </source>
</evidence>
<evidence type="ECO:0000259" key="15">
    <source>
        <dbReference type="SMART" id="SM00478"/>
    </source>
</evidence>
<evidence type="ECO:0000256" key="7">
    <source>
        <dbReference type="ARBA" id="ARBA00022723"/>
    </source>
</evidence>
<evidence type="ECO:0000313" key="17">
    <source>
        <dbReference type="Proteomes" id="UP000515928"/>
    </source>
</evidence>
<keyword evidence="17" id="KW-1185">Reference proteome</keyword>
<dbReference type="GO" id="GO:0035485">
    <property type="term" value="F:adenine/guanine mispair binding"/>
    <property type="evidence" value="ECO:0007669"/>
    <property type="project" value="TreeGrafter"/>
</dbReference>
<keyword evidence="13 14" id="KW-0326">Glycosidase</keyword>
<dbReference type="InterPro" id="IPR005760">
    <property type="entry name" value="A/G_AdeGlyc_MutY"/>
</dbReference>
<dbReference type="InterPro" id="IPR011257">
    <property type="entry name" value="DNA_glycosylase"/>
</dbReference>
<dbReference type="EMBL" id="CP060715">
    <property type="protein sequence ID" value="QNN61797.1"/>
    <property type="molecule type" value="Genomic_DNA"/>
</dbReference>
<dbReference type="InterPro" id="IPR015797">
    <property type="entry name" value="NUDIX_hydrolase-like_dom_sf"/>
</dbReference>
<evidence type="ECO:0000256" key="13">
    <source>
        <dbReference type="ARBA" id="ARBA00023295"/>
    </source>
</evidence>
<dbReference type="InterPro" id="IPR003265">
    <property type="entry name" value="HhH-GPD_domain"/>
</dbReference>
<evidence type="ECO:0000256" key="1">
    <source>
        <dbReference type="ARBA" id="ARBA00000843"/>
    </source>
</evidence>
<comment type="cofactor">
    <cofactor evidence="14">
        <name>[4Fe-4S] cluster</name>
        <dbReference type="ChEBI" id="CHEBI:49883"/>
    </cofactor>
    <text evidence="14">Binds 1 [4Fe-4S] cluster.</text>
</comment>
<dbReference type="GO" id="GO:0051539">
    <property type="term" value="F:4 iron, 4 sulfur cluster binding"/>
    <property type="evidence" value="ECO:0007669"/>
    <property type="project" value="UniProtKB-UniRule"/>
</dbReference>
<dbReference type="PANTHER" id="PTHR42944">
    <property type="entry name" value="ADENINE DNA GLYCOSYLASE"/>
    <property type="match status" value="1"/>
</dbReference>
<feature type="domain" description="HhH-GPD" evidence="15">
    <location>
        <begin position="35"/>
        <end position="188"/>
    </location>
</feature>
<dbReference type="AlphaFoldDB" id="A0A7G9S1S2"/>
<dbReference type="RefSeq" id="WP_187534990.1">
    <property type="nucleotide sequence ID" value="NZ_CP060715.1"/>
</dbReference>
<dbReference type="Gene3D" id="1.10.340.30">
    <property type="entry name" value="Hypothetical protein, domain 2"/>
    <property type="match status" value="1"/>
</dbReference>
<evidence type="ECO:0000256" key="10">
    <source>
        <dbReference type="ARBA" id="ARBA00023004"/>
    </source>
</evidence>
<keyword evidence="10 14" id="KW-0408">Iron</keyword>
<evidence type="ECO:0000256" key="8">
    <source>
        <dbReference type="ARBA" id="ARBA00022763"/>
    </source>
</evidence>
<keyword evidence="6" id="KW-0004">4Fe-4S</keyword>
<evidence type="ECO:0000313" key="16">
    <source>
        <dbReference type="EMBL" id="QNN61797.1"/>
    </source>
</evidence>
<keyword evidence="7" id="KW-0479">Metal-binding</keyword>
<dbReference type="GO" id="GO:0046872">
    <property type="term" value="F:metal ion binding"/>
    <property type="evidence" value="ECO:0007669"/>
    <property type="project" value="UniProtKB-UniRule"/>
</dbReference>
<dbReference type="EC" id="3.2.2.31" evidence="4 14"/>
<dbReference type="GO" id="GO:0000701">
    <property type="term" value="F:purine-specific mismatch base pair DNA N-glycosylase activity"/>
    <property type="evidence" value="ECO:0007669"/>
    <property type="project" value="UniProtKB-EC"/>
</dbReference>
<comment type="catalytic activity">
    <reaction evidence="1 14">
        <text>Hydrolyzes free adenine bases from 7,8-dihydro-8-oxoguanine:adenine mismatched double-stranded DNA, leaving an apurinic site.</text>
        <dbReference type="EC" id="3.2.2.31"/>
    </reaction>
</comment>